<dbReference type="InterPro" id="IPR000182">
    <property type="entry name" value="GNAT_dom"/>
</dbReference>
<evidence type="ECO:0000259" key="1">
    <source>
        <dbReference type="PROSITE" id="PS51186"/>
    </source>
</evidence>
<accession>A0ABU8DND3</accession>
<dbReference type="InterPro" id="IPR013653">
    <property type="entry name" value="GCN5-like_dom"/>
</dbReference>
<reference evidence="2 3" key="1">
    <citation type="submission" date="2024-03" db="EMBL/GenBank/DDBJ databases">
        <title>Draft genome sequence of Klenkia sp. LSe6-5.</title>
        <authorList>
            <person name="Duangmal K."/>
            <person name="Chantavorakit T."/>
        </authorList>
    </citation>
    <scope>NUCLEOTIDE SEQUENCE [LARGE SCALE GENOMIC DNA]</scope>
    <source>
        <strain evidence="2 3">LSe6-5</strain>
    </source>
</reference>
<dbReference type="EMBL" id="JBAPLU010000001">
    <property type="protein sequence ID" value="MEI4270337.1"/>
    <property type="molecule type" value="Genomic_DNA"/>
</dbReference>
<dbReference type="Proteomes" id="UP001361570">
    <property type="component" value="Unassembled WGS sequence"/>
</dbReference>
<dbReference type="Gene3D" id="3.40.630.30">
    <property type="match status" value="1"/>
</dbReference>
<evidence type="ECO:0000313" key="3">
    <source>
        <dbReference type="Proteomes" id="UP001361570"/>
    </source>
</evidence>
<gene>
    <name evidence="2" type="ORF">TEK04_01255</name>
</gene>
<dbReference type="GO" id="GO:0016746">
    <property type="term" value="F:acyltransferase activity"/>
    <property type="evidence" value="ECO:0007669"/>
    <property type="project" value="UniProtKB-KW"/>
</dbReference>
<dbReference type="CDD" id="cd04301">
    <property type="entry name" value="NAT_SF"/>
    <property type="match status" value="1"/>
</dbReference>
<dbReference type="Pfam" id="PF08445">
    <property type="entry name" value="FR47"/>
    <property type="match status" value="1"/>
</dbReference>
<name>A0ABU8DND3_9ACTN</name>
<feature type="domain" description="N-acetyltransferase" evidence="1">
    <location>
        <begin position="98"/>
        <end position="225"/>
    </location>
</feature>
<evidence type="ECO:0000313" key="2">
    <source>
        <dbReference type="EMBL" id="MEI4270337.1"/>
    </source>
</evidence>
<dbReference type="InterPro" id="IPR016181">
    <property type="entry name" value="Acyl_CoA_acyltransferase"/>
</dbReference>
<comment type="caution">
    <text evidence="2">The sequence shown here is derived from an EMBL/GenBank/DDBJ whole genome shotgun (WGS) entry which is preliminary data.</text>
</comment>
<dbReference type="PROSITE" id="PS51186">
    <property type="entry name" value="GNAT"/>
    <property type="match status" value="1"/>
</dbReference>
<sequence length="225" mass="23981">MKDLVLDDPVGASLTGAHAALARRRGRMATYPDDVAVFSAVPADPTPQDWADLAQLLGPGTVAELFIAAAAPPPTWARLFELEGRQLVAPPAGGDPDPRVVELGPADAAEMLDLATRTRPGPFFARTGELGTFVGVRRGGRLVAMAGQRLRPPGWTEISAVCTADEARGQGLAGVLVHDLVRRTAARGDQAFLHVVEGNTAARALYRRLGFTERRTVVFRGYRVP</sequence>
<keyword evidence="2" id="KW-0012">Acyltransferase</keyword>
<keyword evidence="3" id="KW-1185">Reference proteome</keyword>
<dbReference type="RefSeq" id="WP_336402479.1">
    <property type="nucleotide sequence ID" value="NZ_JBAPLU010000001.1"/>
</dbReference>
<dbReference type="EC" id="2.3.1.-" evidence="2"/>
<dbReference type="SUPFAM" id="SSF55729">
    <property type="entry name" value="Acyl-CoA N-acyltransferases (Nat)"/>
    <property type="match status" value="1"/>
</dbReference>
<keyword evidence="2" id="KW-0808">Transferase</keyword>
<proteinExistence type="predicted"/>
<protein>
    <submittedName>
        <fullName evidence="2">GNAT family N-acetyltransferase</fullName>
        <ecNumber evidence="2">2.3.1.-</ecNumber>
    </submittedName>
</protein>
<organism evidence="2 3">
    <name type="scientific">Klenkia sesuvii</name>
    <dbReference type="NCBI Taxonomy" id="3103137"/>
    <lineage>
        <taxon>Bacteria</taxon>
        <taxon>Bacillati</taxon>
        <taxon>Actinomycetota</taxon>
        <taxon>Actinomycetes</taxon>
        <taxon>Geodermatophilales</taxon>
        <taxon>Geodermatophilaceae</taxon>
        <taxon>Klenkia</taxon>
    </lineage>
</organism>